<feature type="chain" id="PRO_5018219054" description="SCP domain-containing protein" evidence="1">
    <location>
        <begin position="30"/>
        <end position="318"/>
    </location>
</feature>
<feature type="signal peptide" evidence="1">
    <location>
        <begin position="1"/>
        <end position="29"/>
    </location>
</feature>
<reference evidence="2 3" key="1">
    <citation type="submission" date="2018-11" db="EMBL/GenBank/DDBJ databases">
        <title>Complete genome sequence of Nocardioides baekrokdamisoli strain KCTC 39748.</title>
        <authorList>
            <person name="Kang S.W."/>
            <person name="Lee K.C."/>
            <person name="Kim K.K."/>
            <person name="Kim J.S."/>
            <person name="Kim D.S."/>
            <person name="Ko S.H."/>
            <person name="Yang S.H."/>
            <person name="Shin Y.K."/>
            <person name="Lee J.S."/>
        </authorList>
    </citation>
    <scope>NUCLEOTIDE SEQUENCE [LARGE SCALE GENOMIC DNA]</scope>
    <source>
        <strain evidence="2 3">KCTC 39748</strain>
    </source>
</reference>
<evidence type="ECO:0008006" key="4">
    <source>
        <dbReference type="Google" id="ProtNLM"/>
    </source>
</evidence>
<sequence length="318" mass="34150">MGGTLIAIRTVAAAAATAVVLLLAAPAHAADPSSNTSANGLYNCDVNSSQITGACLSGAVSDFNRARAKEGLGPINLPTNFRYLPLSYQLLILANIDRADRGLAPFVGLSATLNAYAMQGARTDTDPPFPSWTMYGAGNWVGSVNAFWAEFEWMYDDGPGSSNLDCPSSGGPGCWGHRHNIIMNWPDAMIMGAATAHGGAATIVLGQDGHDRADQYQWVSAFRYFNNRPRPNVGISFASASPQVLYVNIFRHSRTTLLIQRYYGGAWHTVKTYVTPGAVAGNVTWHGHFNGMTPGTYRVASNENSRFLKQLSNSTIVR</sequence>
<dbReference type="Proteomes" id="UP000271573">
    <property type="component" value="Chromosome"/>
</dbReference>
<evidence type="ECO:0000256" key="1">
    <source>
        <dbReference type="SAM" id="SignalP"/>
    </source>
</evidence>
<name>A0A3G9J2B5_9ACTN</name>
<protein>
    <recommendedName>
        <fullName evidence="4">SCP domain-containing protein</fullName>
    </recommendedName>
</protein>
<evidence type="ECO:0000313" key="3">
    <source>
        <dbReference type="Proteomes" id="UP000271573"/>
    </source>
</evidence>
<dbReference type="OrthoDB" id="9758957at2"/>
<proteinExistence type="predicted"/>
<dbReference type="RefSeq" id="WP_125568866.1">
    <property type="nucleotide sequence ID" value="NZ_AP019307.1"/>
</dbReference>
<organism evidence="2 3">
    <name type="scientific">Nocardioides baekrokdamisoli</name>
    <dbReference type="NCBI Taxonomy" id="1804624"/>
    <lineage>
        <taxon>Bacteria</taxon>
        <taxon>Bacillati</taxon>
        <taxon>Actinomycetota</taxon>
        <taxon>Actinomycetes</taxon>
        <taxon>Propionibacteriales</taxon>
        <taxon>Nocardioidaceae</taxon>
        <taxon>Nocardioides</taxon>
    </lineage>
</organism>
<dbReference type="AlphaFoldDB" id="A0A3G9J2B5"/>
<keyword evidence="1" id="KW-0732">Signal</keyword>
<keyword evidence="3" id="KW-1185">Reference proteome</keyword>
<evidence type="ECO:0000313" key="2">
    <source>
        <dbReference type="EMBL" id="BBH17594.1"/>
    </source>
</evidence>
<dbReference type="EMBL" id="AP019307">
    <property type="protein sequence ID" value="BBH17594.1"/>
    <property type="molecule type" value="Genomic_DNA"/>
</dbReference>
<gene>
    <name evidence="2" type="ORF">Back2_18810</name>
</gene>
<dbReference type="KEGG" id="nbe:Back2_18810"/>
<accession>A0A3G9J2B5</accession>